<dbReference type="PANTHER" id="PTHR10170">
    <property type="entry name" value="HUNTINGTON DISEASE PROTEIN"/>
    <property type="match status" value="1"/>
</dbReference>
<dbReference type="InterPro" id="IPR021133">
    <property type="entry name" value="HEAT_type_2"/>
</dbReference>
<evidence type="ECO:0000256" key="3">
    <source>
        <dbReference type="ARBA" id="ARBA00004496"/>
    </source>
</evidence>
<name>A0A5J4NK28_9TREM</name>
<dbReference type="Proteomes" id="UP000324629">
    <property type="component" value="Unassembled WGS sequence"/>
</dbReference>
<dbReference type="InterPro" id="IPR048411">
    <property type="entry name" value="Htt_N_HEAT_rpt-1"/>
</dbReference>
<proteinExistence type="inferred from homology"/>
<evidence type="ECO:0000256" key="6">
    <source>
        <dbReference type="ARBA" id="ARBA00023242"/>
    </source>
</evidence>
<dbReference type="InterPro" id="IPR011989">
    <property type="entry name" value="ARM-like"/>
</dbReference>
<accession>A0A5J4NK28</accession>
<organism evidence="9 10">
    <name type="scientific">Paragonimus westermani</name>
    <dbReference type="NCBI Taxonomy" id="34504"/>
    <lineage>
        <taxon>Eukaryota</taxon>
        <taxon>Metazoa</taxon>
        <taxon>Spiralia</taxon>
        <taxon>Lophotrochozoa</taxon>
        <taxon>Platyhelminthes</taxon>
        <taxon>Trematoda</taxon>
        <taxon>Digenea</taxon>
        <taxon>Plagiorchiida</taxon>
        <taxon>Troglotremata</taxon>
        <taxon>Troglotrematidae</taxon>
        <taxon>Paragonimus</taxon>
    </lineage>
</organism>
<dbReference type="PANTHER" id="PTHR10170:SF10">
    <property type="entry name" value="HUNTINGTIN"/>
    <property type="match status" value="1"/>
</dbReference>
<feature type="region of interest" description="Disordered" evidence="8">
    <location>
        <begin position="301"/>
        <end position="328"/>
    </location>
</feature>
<keyword evidence="10" id="KW-1185">Reference proteome</keyword>
<evidence type="ECO:0000256" key="8">
    <source>
        <dbReference type="SAM" id="MobiDB-lite"/>
    </source>
</evidence>
<protein>
    <submittedName>
        <fullName evidence="9">Huntingtin</fullName>
    </submittedName>
</protein>
<dbReference type="Pfam" id="PF12372">
    <property type="entry name" value="Htt_N-HEAT"/>
    <property type="match status" value="2"/>
</dbReference>
<comment type="similarity">
    <text evidence="4">Belongs to the huntingtin family.</text>
</comment>
<dbReference type="InterPro" id="IPR028426">
    <property type="entry name" value="Huntingtin_fam"/>
</dbReference>
<dbReference type="InterPro" id="IPR016024">
    <property type="entry name" value="ARM-type_fold"/>
</dbReference>
<dbReference type="InterPro" id="IPR024613">
    <property type="entry name" value="Huntingtin_N_HEAT_rpt-2"/>
</dbReference>
<keyword evidence="5" id="KW-0963">Cytoplasm</keyword>
<dbReference type="PROSITE" id="PS50077">
    <property type="entry name" value="HEAT_REPEAT"/>
    <property type="match status" value="1"/>
</dbReference>
<comment type="subcellular location">
    <subcellularLocation>
        <location evidence="3">Cytoplasm</location>
    </subcellularLocation>
    <subcellularLocation>
        <location evidence="2">Nucleus</location>
    </subcellularLocation>
</comment>
<dbReference type="GO" id="GO:0005737">
    <property type="term" value="C:cytoplasm"/>
    <property type="evidence" value="ECO:0007669"/>
    <property type="project" value="UniProtKB-SubCell"/>
</dbReference>
<evidence type="ECO:0000256" key="4">
    <source>
        <dbReference type="ARBA" id="ARBA00007153"/>
    </source>
</evidence>
<sequence length="2249" mass="250584">MTDFNLLAALKTLGAGHPTTDNTTIATNLDGDSSIMFSTGSSSVSNASTAQPTRAELLRATHQLVDGLLRMQSKASSSTPGYLSAVLPCLFRLLNNPSQDVRIAADEGINKLIKLLRVSMTHQLILEFFVELKRNQSSRTVAASLSKFATLVNRIRISKRRFYMTELLPALITVCKRTEEPVFEALSDHFPTIASHLFHYATESELKEFLRRQRIHLSSDTALIRRSTAQLLVSTCQYSRYPFALFRILLQYAVMELNSPDRPAVSRCTGLFNTIRYLSIAWQQTLASNCNGLWTETKQTPTSISRTRISPESSSRLTSTSTRSSDPIELPRFGRIIRNESTNTLPSSAALITRLPDTNPPPTRMFGLTSGTDDSLEHRSVSSLSLASSLDADTELSSAHQLVCQQLSAVKARLARVEPQTGHQHSQSDEDYSVDLFAANSSYTSSDPSVIVLNSTPSVDLTTDLLTTSTDPQVRGQLCLLIGQLIASYLVQQRLLELHDVADRSLRRLFSCLDSLLSSEASGTTYRLALAGLRSCANAVLGCTPTESSVSKGTTNLLTDLLNCIARQFTPAARHSYRLVRLEFLHLVGELDWITLNYLESCKLSRPVCSPLTYLTRPTRLFDLAWIETWRLLSDPESDIRDLASVTLTGSLMEVLPTVSDDLLSSFVERSLERRLQFWYPCEFSIFHLPIMSYGLLDCWSAQSVPPCLSGLPVELDVGPAGLLNLPASAWLLYAESAKKMPCSSTERRRPLSMGVHAPGSSRLFRECVAGLLELPCASLLPDDRYMIHGIVRCLNRLLGQTQVLAFTDIWYEAVPSSQTPEEKTTDNKSCLERQHRPRIALLSWQCLTLLSATALTTCDLDLHIDLLQLCTGCLTRWALCSLTEGSIPTGIRSMSLDLRHSYTRFALSLLHHVARVLFVLWHVVEDLQPSLVPPSVAHADPFNPDPSLNLLHSIAQISQSDELSTASSITKTNTNSVHSRKLVPGEAQRRPMSARLGSPLKKAQSDSPSSETRRILGYFSHLPHYMALYQTLRTAFQTYKISLNSSCSQDRLVHFLQAYLHTLGRLMGNLRLAETAPYSDELLTYVAVLYHWHPGACLEASTQILRAFVGTNLMSHWDSQLTELYNLALDAKPWPPSQGRTKETTLGISSSEPNQKAVATDLSEESHNPLDKLFDQYTQRVNILLSPTYPVSLIASWLGLEQLSRTPITAWIRFARQWRIPLPLTSKASGIKTELTQFFKRFEHIVIQTMEGYQSSNCIELQSGILNLLTHLICLKLNYDQLDTGQQFLQNVITHLENLPLELQRYQTVSDGIQPQANSRKRPVSVERPGSPRYSQLISAMFRFLINLTYQQKPPVPASSTETTQGEDASTDVHRTVTFGQVMRMAETLAAEGLESNNLVLAALVPIVVDLYVIQRPLVSSIASEQSRMEQAKDPTFQYVLIVTFWCEQFEVQRETVLSFLLRRLAHLPASYDQLCLILEEVSLPSLESATAQNVRLFKTVSQILNAVLTHLVRGSARIFKRIDLSALFRLIDHLILTLSSCANGSSRKPLCGLLSKVHETQLELSDTPPPSFDPANPQSPSARFICWAICHVVCARLHLRLLRLLALSSASTSDWFPDDEFLSLADRLPFHVFFHLVHVVHQLLSSNPSHLATSLTSLRPLDSHRSCLALLMQSALAHLLTLLELYKSAPLEKCHFFPAPLSDPAFLECHRLIVRLGPFEPLLFSIWSRLFTHVICTSSRAQQSSFMPSDWNPRGETLSMLRNYNCLNVEICIQVLLTHHVQSALTRGEKTSAVLASLLQLEGETDSVEFGLKHFFSLWQTQSPPIRELFARICQCPEASCLFLSSFAQILQNLATIWQIRLFLQCLSKSLHPSAVGPHLAIMLDHFIAPRSCTAVSATTWPFKECPNCPRNPLPLGLQLLAIREACRLLQTIVLNNSPDSQVPFSFLFQYDLGCTFFTFVCCAFQCSATIPLATLMEYCARLPKNSRVLRSSLLELGDLLEQVIDRWTRAGNDGVRAVGCSPPIRDIQPVLDIASALQQLEEGTNTWLLDMAQSLLHHNPSVTSTRIATRLMQTLVTCGPKLAPEMESRITSVLEQCCSRCSPYLLYCTLVLGLSTTTACPSSPTSTHCKSGTAVSVPSTPESDRSFATVPVTGKLGTLFLIGQQLLFERIQRTITESNWVILQTTVPLLRPSIQSHLTGLSTALVYVLQLLPQFPAIDALPMETEMMAFRFLRVLIEVNVSVCPF</sequence>
<dbReference type="Gene3D" id="1.25.10.10">
    <property type="entry name" value="Leucine-rich Repeat Variant"/>
    <property type="match status" value="1"/>
</dbReference>
<dbReference type="Pfam" id="PF20926">
    <property type="entry name" value="Htt_N-HEAT_1"/>
    <property type="match status" value="1"/>
</dbReference>
<evidence type="ECO:0000256" key="1">
    <source>
        <dbReference type="ARBA" id="ARBA00002907"/>
    </source>
</evidence>
<reference evidence="9 10" key="1">
    <citation type="journal article" date="2019" name="Gigascience">
        <title>Whole-genome sequence of the oriental lung fluke Paragonimus westermani.</title>
        <authorList>
            <person name="Oey H."/>
            <person name="Zakrzewski M."/>
            <person name="Narain K."/>
            <person name="Devi K.R."/>
            <person name="Agatsuma T."/>
            <person name="Nawaratna S."/>
            <person name="Gobert G.N."/>
            <person name="Jones M.K."/>
            <person name="Ragan M.A."/>
            <person name="McManus D.P."/>
            <person name="Krause L."/>
        </authorList>
    </citation>
    <scope>NUCLEOTIDE SEQUENCE [LARGE SCALE GENOMIC DNA]</scope>
    <source>
        <strain evidence="9 10">IND2009</strain>
    </source>
</reference>
<evidence type="ECO:0000313" key="9">
    <source>
        <dbReference type="EMBL" id="KAA3675658.1"/>
    </source>
</evidence>
<evidence type="ECO:0000313" key="10">
    <source>
        <dbReference type="Proteomes" id="UP000324629"/>
    </source>
</evidence>
<feature type="repeat" description="HEAT" evidence="7">
    <location>
        <begin position="86"/>
        <end position="124"/>
    </location>
</feature>
<gene>
    <name evidence="9" type="ORF">DEA37_0013167</name>
</gene>
<evidence type="ECO:0000256" key="5">
    <source>
        <dbReference type="ARBA" id="ARBA00022490"/>
    </source>
</evidence>
<comment type="function">
    <text evidence="1">May play a role in microtubule-mediated transport or vesicle function.</text>
</comment>
<evidence type="ECO:0000256" key="2">
    <source>
        <dbReference type="ARBA" id="ARBA00004123"/>
    </source>
</evidence>
<dbReference type="SUPFAM" id="SSF48371">
    <property type="entry name" value="ARM repeat"/>
    <property type="match status" value="1"/>
</dbReference>
<evidence type="ECO:0000256" key="7">
    <source>
        <dbReference type="PROSITE-ProRule" id="PRU00103"/>
    </source>
</evidence>
<comment type="caution">
    <text evidence="9">The sequence shown here is derived from an EMBL/GenBank/DDBJ whole genome shotgun (WGS) entry which is preliminary data.</text>
</comment>
<feature type="compositionally biased region" description="Polar residues" evidence="8">
    <location>
        <begin position="966"/>
        <end position="978"/>
    </location>
</feature>
<keyword evidence="6" id="KW-0539">Nucleus</keyword>
<dbReference type="GO" id="GO:0005634">
    <property type="term" value="C:nucleus"/>
    <property type="evidence" value="ECO:0007669"/>
    <property type="project" value="UniProtKB-SubCell"/>
</dbReference>
<dbReference type="EMBL" id="QNGE01002390">
    <property type="protein sequence ID" value="KAA3675658.1"/>
    <property type="molecule type" value="Genomic_DNA"/>
</dbReference>
<feature type="region of interest" description="Disordered" evidence="8">
    <location>
        <begin position="966"/>
        <end position="1012"/>
    </location>
</feature>
<feature type="compositionally biased region" description="Low complexity" evidence="8">
    <location>
        <begin position="308"/>
        <end position="325"/>
    </location>
</feature>